<proteinExistence type="predicted"/>
<evidence type="ECO:0000313" key="3">
    <source>
        <dbReference type="EMBL" id="PUA32032.1"/>
    </source>
</evidence>
<dbReference type="GO" id="GO:0005737">
    <property type="term" value="C:cytoplasm"/>
    <property type="evidence" value="ECO:0007669"/>
    <property type="project" value="TreeGrafter"/>
</dbReference>
<evidence type="ECO:0000256" key="1">
    <source>
        <dbReference type="ARBA" id="ARBA00023002"/>
    </source>
</evidence>
<evidence type="ECO:0000259" key="2">
    <source>
        <dbReference type="Pfam" id="PF01266"/>
    </source>
</evidence>
<accession>A0A2R7Y5B4</accession>
<dbReference type="InterPro" id="IPR006076">
    <property type="entry name" value="FAD-dep_OxRdtase"/>
</dbReference>
<dbReference type="InterPro" id="IPR036188">
    <property type="entry name" value="FAD/NAD-bd_sf"/>
</dbReference>
<dbReference type="Proteomes" id="UP000244066">
    <property type="component" value="Unassembled WGS sequence"/>
</dbReference>
<feature type="domain" description="FAD dependent oxidoreductase" evidence="2">
    <location>
        <begin position="2"/>
        <end position="346"/>
    </location>
</feature>
<sequence length="378" mass="42450">MRVVVVGSGVIGLSSAYNLARMGAKDVVILEKEYLSYGSTVRSASRFRVHFWAEENSKFALESKKIMVRLPSITGWNILVTTGGYLWLLFNEDEVKVFRKKNKMWDRLGIAGKFLSPSEIKERYPYVYVDDVLEGFFGPQNGSCFHNYVAFGYYKAAAKLGARLFEKSPVEKVLVEDNRVVGVELPGGKVEADVVLLAAGAWTDGLLRNLGINLPTEPERKEVALTEAYRYFIEPLIIDFGTSAYIGQALKGEILGSLEVPVKSGLLPLENTLDFLVKWARAVYKRFPLLRGARVMRCWSGYYSMSADSSHIMGRDPDWPRGLYVAYGDSGHGFMMAPLIGKLLAKNILYDEVDELMRPFLPTRFKEGRLIPEKLVIG</sequence>
<gene>
    <name evidence="3" type="ORF">B9J98_04620</name>
</gene>
<reference evidence="3 4" key="1">
    <citation type="submission" date="2017-04" db="EMBL/GenBank/DDBJ databases">
        <title>Draft Aigarchaeota genome from a New Zealand hot spring.</title>
        <authorList>
            <person name="Reysenbach A.-L."/>
            <person name="Donaho J.A."/>
            <person name="Gerhart J."/>
            <person name="Kelley J.F."/>
            <person name="Kouba K."/>
            <person name="Podar M."/>
            <person name="Stott M."/>
        </authorList>
    </citation>
    <scope>NUCLEOTIDE SEQUENCE [LARGE SCALE GENOMIC DNA]</scope>
    <source>
        <strain evidence="3">NZ13_MG1</strain>
    </source>
</reference>
<dbReference type="GO" id="GO:0016491">
    <property type="term" value="F:oxidoreductase activity"/>
    <property type="evidence" value="ECO:0007669"/>
    <property type="project" value="UniProtKB-KW"/>
</dbReference>
<dbReference type="SUPFAM" id="SSF51905">
    <property type="entry name" value="FAD/NAD(P)-binding domain"/>
    <property type="match status" value="1"/>
</dbReference>
<dbReference type="Pfam" id="PF01266">
    <property type="entry name" value="DAO"/>
    <property type="match status" value="1"/>
</dbReference>
<dbReference type="PANTHER" id="PTHR13847">
    <property type="entry name" value="SARCOSINE DEHYDROGENASE-RELATED"/>
    <property type="match status" value="1"/>
</dbReference>
<organism evidence="3 4">
    <name type="scientific">Candidatus Terraquivivens tikiterensis</name>
    <dbReference type="NCBI Taxonomy" id="1980982"/>
    <lineage>
        <taxon>Archaea</taxon>
        <taxon>Nitrososphaerota</taxon>
        <taxon>Candidatus Wolframiiraptoraceae</taxon>
        <taxon>Candidatus Terraquivivens</taxon>
    </lineage>
</organism>
<dbReference type="Gene3D" id="3.30.9.10">
    <property type="entry name" value="D-Amino Acid Oxidase, subunit A, domain 2"/>
    <property type="match status" value="1"/>
</dbReference>
<evidence type="ECO:0000313" key="4">
    <source>
        <dbReference type="Proteomes" id="UP000244066"/>
    </source>
</evidence>
<dbReference type="EMBL" id="NDWU01000010">
    <property type="protein sequence ID" value="PUA32032.1"/>
    <property type="molecule type" value="Genomic_DNA"/>
</dbReference>
<dbReference type="Gene3D" id="3.50.50.60">
    <property type="entry name" value="FAD/NAD(P)-binding domain"/>
    <property type="match status" value="1"/>
</dbReference>
<name>A0A2R7Y5B4_9ARCH</name>
<dbReference type="PANTHER" id="PTHR13847:SF287">
    <property type="entry name" value="FAD-DEPENDENT OXIDOREDUCTASE DOMAIN-CONTAINING PROTEIN 1"/>
    <property type="match status" value="1"/>
</dbReference>
<dbReference type="AlphaFoldDB" id="A0A2R7Y5B4"/>
<keyword evidence="1" id="KW-0560">Oxidoreductase</keyword>
<comment type="caution">
    <text evidence="3">The sequence shown here is derived from an EMBL/GenBank/DDBJ whole genome shotgun (WGS) entry which is preliminary data.</text>
</comment>
<protein>
    <recommendedName>
        <fullName evidence="2">FAD dependent oxidoreductase domain-containing protein</fullName>
    </recommendedName>
</protein>